<dbReference type="SUPFAM" id="SSF53335">
    <property type="entry name" value="S-adenosyl-L-methionine-dependent methyltransferases"/>
    <property type="match status" value="1"/>
</dbReference>
<dbReference type="UniPathway" id="UPA00232"/>
<dbReference type="GO" id="GO:0032259">
    <property type="term" value="P:methylation"/>
    <property type="evidence" value="ECO:0007669"/>
    <property type="project" value="UniProtKB-KW"/>
</dbReference>
<dbReference type="PATRIC" id="fig|1590042.3.peg.2004"/>
<sequence length="263" mass="30008">MVELNSLKQWILCNFKKFMMQITELNQNIDPAEIHHFRQLGKHWWDKEGPMKMLHAVNPIRTAFILDCTELTNKAVLDIGCGAGILSEALAFHQAKVLGIDMAQEAIEAAQAHAKTRSEPWLNTSLRYQLSSAEDLATSQPNSFDIITCMECLEHVPDPLSIIKACRTLLRPNGYLLLSTLNRTPKSYLQAIIGAEYILKMIPKGTHHYEKFIRPHEMHEWARSQGFMLKKLAGIQYHPITKNFSLSQDVSVNYLACYQLTDK</sequence>
<dbReference type="GO" id="GO:0010420">
    <property type="term" value="F:polyprenyldihydroxybenzoate methyltransferase activity"/>
    <property type="evidence" value="ECO:0007669"/>
    <property type="project" value="InterPro"/>
</dbReference>
<proteinExistence type="inferred from homology"/>
<comment type="caution">
    <text evidence="6">The sequence shown here is derived from an EMBL/GenBank/DDBJ whole genome shotgun (WGS) entry which is preliminary data.</text>
</comment>
<evidence type="ECO:0000256" key="3">
    <source>
        <dbReference type="ARBA" id="ARBA00022688"/>
    </source>
</evidence>
<comment type="pathway">
    <text evidence="5">Cofactor biosynthesis; ubiquinone biosynthesis.</text>
</comment>
<keyword evidence="2 5" id="KW-0808">Transferase</keyword>
<dbReference type="Pfam" id="PF13489">
    <property type="entry name" value="Methyltransf_23"/>
    <property type="match status" value="1"/>
</dbReference>
<dbReference type="NCBIfam" id="TIGR01983">
    <property type="entry name" value="UbiG"/>
    <property type="match status" value="1"/>
</dbReference>
<feature type="binding site" evidence="5">
    <location>
        <position position="150"/>
    </location>
    <ligand>
        <name>S-adenosyl-L-methionine</name>
        <dbReference type="ChEBI" id="CHEBI:59789"/>
    </ligand>
</feature>
<dbReference type="EMBL" id="LKHV01000011">
    <property type="protein sequence ID" value="KRG17841.1"/>
    <property type="molecule type" value="Genomic_DNA"/>
</dbReference>
<reference evidence="6" key="1">
    <citation type="submission" date="2015-09" db="EMBL/GenBank/DDBJ databases">
        <title>Draft Genome Sequences of Two Novel Amoeba-resistant Intranuclear Bacteria, Candidatus Berkiella cookevillensis and Candidatus Berkiella aquae.</title>
        <authorList>
            <person name="Mehari Y.T."/>
            <person name="Arivett B.A."/>
            <person name="Farone A.L."/>
            <person name="Gunderson J.H."/>
            <person name="Farone M.B."/>
        </authorList>
    </citation>
    <scope>NUCLEOTIDE SEQUENCE [LARGE SCALE GENOMIC DNA]</scope>
    <source>
        <strain evidence="6">CC99</strain>
    </source>
</reference>
<dbReference type="STRING" id="437022.CC99x_01964"/>
<comment type="similarity">
    <text evidence="5">Belongs to the methyltransferase superfamily. UbiG/COQ3 family.</text>
</comment>
<dbReference type="EC" id="2.1.1.222" evidence="5"/>
<keyword evidence="6" id="KW-0830">Ubiquinone</keyword>
<dbReference type="GO" id="GO:0102208">
    <property type="term" value="F:2-polyprenyl-6-hydroxyphenol methylase activity"/>
    <property type="evidence" value="ECO:0007669"/>
    <property type="project" value="UniProtKB-EC"/>
</dbReference>
<dbReference type="Gene3D" id="3.40.50.150">
    <property type="entry name" value="Vaccinia Virus protein VP39"/>
    <property type="match status" value="1"/>
</dbReference>
<evidence type="ECO:0000313" key="6">
    <source>
        <dbReference type="EMBL" id="KRG17841.1"/>
    </source>
</evidence>
<dbReference type="CDD" id="cd02440">
    <property type="entry name" value="AdoMet_MTases"/>
    <property type="match status" value="1"/>
</dbReference>
<dbReference type="PANTHER" id="PTHR43464">
    <property type="entry name" value="METHYLTRANSFERASE"/>
    <property type="match status" value="1"/>
</dbReference>
<feature type="binding site" evidence="5">
    <location>
        <position position="101"/>
    </location>
    <ligand>
        <name>S-adenosyl-L-methionine</name>
        <dbReference type="ChEBI" id="CHEBI:59789"/>
    </ligand>
</feature>
<comment type="catalytic activity">
    <reaction evidence="5">
        <text>a 3-(all-trans-polyprenyl)benzene-1,2-diol + S-adenosyl-L-methionine = a 2-methoxy-6-(all-trans-polyprenyl)phenol + S-adenosyl-L-homocysteine + H(+)</text>
        <dbReference type="Rhea" id="RHEA:31411"/>
        <dbReference type="Rhea" id="RHEA-COMP:9550"/>
        <dbReference type="Rhea" id="RHEA-COMP:9551"/>
        <dbReference type="ChEBI" id="CHEBI:15378"/>
        <dbReference type="ChEBI" id="CHEBI:57856"/>
        <dbReference type="ChEBI" id="CHEBI:59789"/>
        <dbReference type="ChEBI" id="CHEBI:62729"/>
        <dbReference type="ChEBI" id="CHEBI:62731"/>
        <dbReference type="EC" id="2.1.1.222"/>
    </reaction>
</comment>
<dbReference type="AlphaFoldDB" id="A0A0Q9YMZ0"/>
<dbReference type="PANTHER" id="PTHR43464:SF19">
    <property type="entry name" value="UBIQUINONE BIOSYNTHESIS O-METHYLTRANSFERASE, MITOCHONDRIAL"/>
    <property type="match status" value="1"/>
</dbReference>
<dbReference type="GO" id="GO:0061542">
    <property type="term" value="F:3-demethylubiquinol 3-O-methyltransferase activity"/>
    <property type="evidence" value="ECO:0007669"/>
    <property type="project" value="UniProtKB-UniRule"/>
</dbReference>
<comment type="function">
    <text evidence="5">O-methyltransferase that catalyzes the 2 O-methylation steps in the ubiquinone biosynthetic pathway.</text>
</comment>
<evidence type="ECO:0000256" key="5">
    <source>
        <dbReference type="HAMAP-Rule" id="MF_00472"/>
    </source>
</evidence>
<gene>
    <name evidence="5 6" type="primary">ubiG</name>
    <name evidence="6" type="ORF">CC99x_01964</name>
</gene>
<name>A0A0Q9YMZ0_9GAMM</name>
<evidence type="ECO:0000256" key="4">
    <source>
        <dbReference type="ARBA" id="ARBA00022691"/>
    </source>
</evidence>
<dbReference type="InterPro" id="IPR010233">
    <property type="entry name" value="UbiG_MeTrfase"/>
</dbReference>
<evidence type="ECO:0000256" key="1">
    <source>
        <dbReference type="ARBA" id="ARBA00022603"/>
    </source>
</evidence>
<dbReference type="HAMAP" id="MF_00472">
    <property type="entry name" value="UbiG"/>
    <property type="match status" value="1"/>
</dbReference>
<keyword evidence="4 5" id="KW-0949">S-adenosyl-L-methionine</keyword>
<accession>A0A0Q9YMZ0</accession>
<dbReference type="EC" id="2.1.1.64" evidence="5"/>
<feature type="binding site" evidence="5">
    <location>
        <position position="80"/>
    </location>
    <ligand>
        <name>S-adenosyl-L-methionine</name>
        <dbReference type="ChEBI" id="CHEBI:59789"/>
    </ligand>
</feature>
<protein>
    <recommendedName>
        <fullName evidence="5">Ubiquinone biosynthesis O-methyltransferase</fullName>
    </recommendedName>
    <alternativeName>
        <fullName evidence="5">2-polyprenyl-6-hydroxyphenol methylase</fullName>
        <ecNumber evidence="5">2.1.1.222</ecNumber>
    </alternativeName>
    <alternativeName>
        <fullName evidence="5">3-demethylubiquinone 3-O-methyltransferase</fullName>
        <ecNumber evidence="5">2.1.1.64</ecNumber>
    </alternativeName>
</protein>
<organism evidence="6">
    <name type="scientific">Candidatus Berkiella cookevillensis</name>
    <dbReference type="NCBI Taxonomy" id="437022"/>
    <lineage>
        <taxon>Bacteria</taxon>
        <taxon>Pseudomonadati</taxon>
        <taxon>Pseudomonadota</taxon>
        <taxon>Gammaproteobacteria</taxon>
        <taxon>Candidatus Berkiellales</taxon>
        <taxon>Candidatus Berkiellaceae</taxon>
        <taxon>Candidatus Berkiella</taxon>
    </lineage>
</organism>
<feature type="binding site" evidence="5">
    <location>
        <position position="61"/>
    </location>
    <ligand>
        <name>S-adenosyl-L-methionine</name>
        <dbReference type="ChEBI" id="CHEBI:59789"/>
    </ligand>
</feature>
<keyword evidence="3 5" id="KW-0831">Ubiquinone biosynthesis</keyword>
<dbReference type="InterPro" id="IPR029063">
    <property type="entry name" value="SAM-dependent_MTases_sf"/>
</dbReference>
<keyword evidence="1 5" id="KW-0489">Methyltransferase</keyword>
<comment type="catalytic activity">
    <reaction evidence="5">
        <text>a 3-demethylubiquinol + S-adenosyl-L-methionine = a ubiquinol + S-adenosyl-L-homocysteine + H(+)</text>
        <dbReference type="Rhea" id="RHEA:44380"/>
        <dbReference type="Rhea" id="RHEA-COMP:9566"/>
        <dbReference type="Rhea" id="RHEA-COMP:10914"/>
        <dbReference type="ChEBI" id="CHEBI:15378"/>
        <dbReference type="ChEBI" id="CHEBI:17976"/>
        <dbReference type="ChEBI" id="CHEBI:57856"/>
        <dbReference type="ChEBI" id="CHEBI:59789"/>
        <dbReference type="ChEBI" id="CHEBI:84422"/>
        <dbReference type="EC" id="2.1.1.64"/>
    </reaction>
</comment>
<evidence type="ECO:0000256" key="2">
    <source>
        <dbReference type="ARBA" id="ARBA00022679"/>
    </source>
</evidence>